<sequence length="142" mass="16899">MPYLKKKRNINPEILLTLSSTITNPYSPNEEGLEVTSEVTLSEIENVEPDFRDDTKKIIVKTPKAKALPSSPSKIQTRISSTKYKKDSIIEQIRLDRKQYQEERLKMEKYRIDQMLEIEKEMLEIRRKRNELLEKRNNLLDY</sequence>
<dbReference type="EMBL" id="OV651819">
    <property type="protein sequence ID" value="CAH1113217.1"/>
    <property type="molecule type" value="Genomic_DNA"/>
</dbReference>
<organism evidence="1 2">
    <name type="scientific">Psylliodes chrysocephalus</name>
    <dbReference type="NCBI Taxonomy" id="3402493"/>
    <lineage>
        <taxon>Eukaryota</taxon>
        <taxon>Metazoa</taxon>
        <taxon>Ecdysozoa</taxon>
        <taxon>Arthropoda</taxon>
        <taxon>Hexapoda</taxon>
        <taxon>Insecta</taxon>
        <taxon>Pterygota</taxon>
        <taxon>Neoptera</taxon>
        <taxon>Endopterygota</taxon>
        <taxon>Coleoptera</taxon>
        <taxon>Polyphaga</taxon>
        <taxon>Cucujiformia</taxon>
        <taxon>Chrysomeloidea</taxon>
        <taxon>Chrysomelidae</taxon>
        <taxon>Galerucinae</taxon>
        <taxon>Alticini</taxon>
        <taxon>Psylliodes</taxon>
    </lineage>
</organism>
<reference evidence="1" key="1">
    <citation type="submission" date="2022-01" db="EMBL/GenBank/DDBJ databases">
        <authorList>
            <person name="King R."/>
        </authorList>
    </citation>
    <scope>NUCLEOTIDE SEQUENCE</scope>
</reference>
<name>A0A9P0DB78_9CUCU</name>
<accession>A0A9P0DB78</accession>
<gene>
    <name evidence="1" type="ORF">PSYICH_LOCUS13880</name>
</gene>
<keyword evidence="2" id="KW-1185">Reference proteome</keyword>
<proteinExistence type="predicted"/>
<protein>
    <submittedName>
        <fullName evidence="1">Uncharacterized protein</fullName>
    </submittedName>
</protein>
<dbReference type="Proteomes" id="UP001153636">
    <property type="component" value="Chromosome 7"/>
</dbReference>
<evidence type="ECO:0000313" key="1">
    <source>
        <dbReference type="EMBL" id="CAH1113217.1"/>
    </source>
</evidence>
<evidence type="ECO:0000313" key="2">
    <source>
        <dbReference type="Proteomes" id="UP001153636"/>
    </source>
</evidence>
<dbReference type="AlphaFoldDB" id="A0A9P0DB78"/>